<feature type="transmembrane region" description="Helical" evidence="1">
    <location>
        <begin position="7"/>
        <end position="23"/>
    </location>
</feature>
<name>A0A6I2R1I4_FLAPL</name>
<dbReference type="Proteomes" id="UP000434475">
    <property type="component" value="Unassembled WGS sequence"/>
</dbReference>
<keyword evidence="1" id="KW-0812">Transmembrane</keyword>
<feature type="transmembrane region" description="Helical" evidence="1">
    <location>
        <begin position="29"/>
        <end position="48"/>
    </location>
</feature>
<evidence type="ECO:0000313" key="2">
    <source>
        <dbReference type="EMBL" id="MSB20011.1"/>
    </source>
</evidence>
<proteinExistence type="predicted"/>
<dbReference type="EMBL" id="WKPR01000009">
    <property type="protein sequence ID" value="MSB20011.1"/>
    <property type="molecule type" value="Genomic_DNA"/>
</dbReference>
<keyword evidence="1" id="KW-0472">Membrane</keyword>
<keyword evidence="1" id="KW-1133">Transmembrane helix</keyword>
<gene>
    <name evidence="2" type="ORF">GKE97_10835</name>
</gene>
<organism evidence="2 3">
    <name type="scientific">Flavonifractor plautii</name>
    <name type="common">Fusobacterium plautii</name>
    <dbReference type="NCBI Taxonomy" id="292800"/>
    <lineage>
        <taxon>Bacteria</taxon>
        <taxon>Bacillati</taxon>
        <taxon>Bacillota</taxon>
        <taxon>Clostridia</taxon>
        <taxon>Eubacteriales</taxon>
        <taxon>Oscillospiraceae</taxon>
        <taxon>Flavonifractor</taxon>
    </lineage>
</organism>
<comment type="caution">
    <text evidence="2">The sequence shown here is derived from an EMBL/GenBank/DDBJ whole genome shotgun (WGS) entry which is preliminary data.</text>
</comment>
<evidence type="ECO:0000313" key="3">
    <source>
        <dbReference type="Proteomes" id="UP000434475"/>
    </source>
</evidence>
<dbReference type="AlphaFoldDB" id="A0A6I2R1I4"/>
<sequence>MLDNNIVAVITNILALVIMLAFAAKALLIFSQVFVAIGRMILGFLHAVKRWRTECRKKEFLNTCQMMANMIETLSPAICEMAKNGVSINLDVAALFRSATESQSNQRKELSHSIKKMLLALLKMALAALLRALLNIASKALLEKLF</sequence>
<evidence type="ECO:0000256" key="1">
    <source>
        <dbReference type="SAM" id="Phobius"/>
    </source>
</evidence>
<dbReference type="RefSeq" id="WP_108981747.1">
    <property type="nucleotide sequence ID" value="NZ_JAQLWY010000020.1"/>
</dbReference>
<reference evidence="2 3" key="1">
    <citation type="journal article" date="2019" name="Nat. Med.">
        <title>A library of human gut bacterial isolates paired with longitudinal multiomics data enables mechanistic microbiome research.</title>
        <authorList>
            <person name="Poyet M."/>
            <person name="Groussin M."/>
            <person name="Gibbons S.M."/>
            <person name="Avila-Pacheco J."/>
            <person name="Jiang X."/>
            <person name="Kearney S.M."/>
            <person name="Perrotta A.R."/>
            <person name="Berdy B."/>
            <person name="Zhao S."/>
            <person name="Lieberman T.D."/>
            <person name="Swanson P.K."/>
            <person name="Smith M."/>
            <person name="Roesemann S."/>
            <person name="Alexander J.E."/>
            <person name="Rich S.A."/>
            <person name="Livny J."/>
            <person name="Vlamakis H."/>
            <person name="Clish C."/>
            <person name="Bullock K."/>
            <person name="Deik A."/>
            <person name="Scott J."/>
            <person name="Pierce K.A."/>
            <person name="Xavier R.J."/>
            <person name="Alm E.J."/>
        </authorList>
    </citation>
    <scope>NUCLEOTIDE SEQUENCE [LARGE SCALE GENOMIC DNA]</scope>
    <source>
        <strain evidence="2 3">BIOML-A2</strain>
    </source>
</reference>
<protein>
    <submittedName>
        <fullName evidence="2">Uncharacterized protein</fullName>
    </submittedName>
</protein>
<accession>A0A6I2R1I4</accession>